<feature type="transmembrane region" description="Helical" evidence="1">
    <location>
        <begin position="81"/>
        <end position="102"/>
    </location>
</feature>
<evidence type="ECO:0000256" key="1">
    <source>
        <dbReference type="SAM" id="Phobius"/>
    </source>
</evidence>
<keyword evidence="1" id="KW-1133">Transmembrane helix</keyword>
<proteinExistence type="predicted"/>
<accession>A0A7W6DFC1</accession>
<gene>
    <name evidence="2" type="ORF">GGR44_001374</name>
</gene>
<protein>
    <recommendedName>
        <fullName evidence="4">DUF2834 domain-containing protein</fullName>
    </recommendedName>
</protein>
<dbReference type="Proteomes" id="UP000552757">
    <property type="component" value="Unassembled WGS sequence"/>
</dbReference>
<evidence type="ECO:0000313" key="2">
    <source>
        <dbReference type="EMBL" id="MBB3981727.1"/>
    </source>
</evidence>
<reference evidence="2 3" key="1">
    <citation type="submission" date="2020-08" db="EMBL/GenBank/DDBJ databases">
        <title>Genomic Encyclopedia of Type Strains, Phase IV (KMG-IV): sequencing the most valuable type-strain genomes for metagenomic binning, comparative biology and taxonomic classification.</title>
        <authorList>
            <person name="Goeker M."/>
        </authorList>
    </citation>
    <scope>NUCLEOTIDE SEQUENCE [LARGE SCALE GENOMIC DNA]</scope>
    <source>
        <strain evidence="2 3">DSM 29348</strain>
    </source>
</reference>
<dbReference type="RefSeq" id="WP_183954775.1">
    <property type="nucleotide sequence ID" value="NZ_JACIEB010000002.1"/>
</dbReference>
<dbReference type="InterPro" id="IPR021362">
    <property type="entry name" value="DUF2834"/>
</dbReference>
<evidence type="ECO:0000313" key="3">
    <source>
        <dbReference type="Proteomes" id="UP000552757"/>
    </source>
</evidence>
<feature type="transmembrane region" description="Helical" evidence="1">
    <location>
        <begin position="7"/>
        <end position="29"/>
    </location>
</feature>
<comment type="caution">
    <text evidence="2">The sequence shown here is derived from an EMBL/GenBank/DDBJ whole genome shotgun (WGS) entry which is preliminary data.</text>
</comment>
<keyword evidence="1" id="KW-0812">Transmembrane</keyword>
<dbReference type="Pfam" id="PF11196">
    <property type="entry name" value="DUF2834"/>
    <property type="match status" value="1"/>
</dbReference>
<dbReference type="EMBL" id="JACIEB010000002">
    <property type="protein sequence ID" value="MBB3981727.1"/>
    <property type="molecule type" value="Genomic_DNA"/>
</dbReference>
<keyword evidence="1" id="KW-0472">Membrane</keyword>
<feature type="transmembrane region" description="Helical" evidence="1">
    <location>
        <begin position="49"/>
        <end position="69"/>
    </location>
</feature>
<evidence type="ECO:0008006" key="4">
    <source>
        <dbReference type="Google" id="ProtNLM"/>
    </source>
</evidence>
<keyword evidence="3" id="KW-1185">Reference proteome</keyword>
<dbReference type="AlphaFoldDB" id="A0A7W6DFC1"/>
<sequence length="112" mass="12199">MQGSRALAGIWMILAVPGALLPLAAFLPWLGIHGLDAPLFLTDLFVNPVSSFFALDVILSALTLTLFVIMQGRRDGVRPLWLPVAGTFLVGVSFGLPLFLALREIALLRRWS</sequence>
<name>A0A7W6DFC1_9SPHN</name>
<organism evidence="2 3">
    <name type="scientific">Sphingobium fontiphilum</name>
    <dbReference type="NCBI Taxonomy" id="944425"/>
    <lineage>
        <taxon>Bacteria</taxon>
        <taxon>Pseudomonadati</taxon>
        <taxon>Pseudomonadota</taxon>
        <taxon>Alphaproteobacteria</taxon>
        <taxon>Sphingomonadales</taxon>
        <taxon>Sphingomonadaceae</taxon>
        <taxon>Sphingobium</taxon>
    </lineage>
</organism>